<dbReference type="PANTHER" id="PTHR42738">
    <property type="entry name" value="HYDROXYMETHYLGLUTARYL-COA LYASE"/>
    <property type="match status" value="1"/>
</dbReference>
<name>A0ABS9ZZY5_9SPHI</name>
<dbReference type="EMBL" id="JALGBH010000002">
    <property type="protein sequence ID" value="MCJ0743878.1"/>
    <property type="molecule type" value="Genomic_DNA"/>
</dbReference>
<evidence type="ECO:0000259" key="4">
    <source>
        <dbReference type="PROSITE" id="PS50991"/>
    </source>
</evidence>
<reference evidence="5" key="1">
    <citation type="submission" date="2022-03" db="EMBL/GenBank/DDBJ databases">
        <authorList>
            <person name="Woo C.Y."/>
        </authorList>
    </citation>
    <scope>NUCLEOTIDE SEQUENCE</scope>
    <source>
        <strain evidence="5">CYS-01</strain>
    </source>
</reference>
<dbReference type="Proteomes" id="UP001165460">
    <property type="component" value="Unassembled WGS sequence"/>
</dbReference>
<organism evidence="5 6">
    <name type="scientific">Pedobacter montanisoli</name>
    <dbReference type="NCBI Taxonomy" id="2923277"/>
    <lineage>
        <taxon>Bacteria</taxon>
        <taxon>Pseudomonadati</taxon>
        <taxon>Bacteroidota</taxon>
        <taxon>Sphingobacteriia</taxon>
        <taxon>Sphingobacteriales</taxon>
        <taxon>Sphingobacteriaceae</taxon>
        <taxon>Pedobacter</taxon>
    </lineage>
</organism>
<proteinExistence type="inferred from homology"/>
<evidence type="ECO:0000313" key="5">
    <source>
        <dbReference type="EMBL" id="MCJ0743878.1"/>
    </source>
</evidence>
<comment type="caution">
    <text evidence="5">The sequence shown here is derived from an EMBL/GenBank/DDBJ whole genome shotgun (WGS) entry which is preliminary data.</text>
</comment>
<dbReference type="RefSeq" id="WP_243363216.1">
    <property type="nucleotide sequence ID" value="NZ_JALGBH010000002.1"/>
</dbReference>
<sequence length="292" mass="32822">MTPIKTENYNSIKLIECPRDAMQGLHNWVPTQTKAEYINLLLKAGFDTLDFGSFVSPKAIPQMRDTREVLELLDLDNTQTKLLAIVANLRGVEDAVQHPEISYLGFPFSISETFQQRNTNSSITQSLVTVEEMLNLCHKHHKTAVVYLSMGFGNPYGDEWNIEIVEKWTDILVSKGAQILSLADTVGVSTPEKITHILPPLIKRFDRTEIGVHLHSTPQTRIEKINAAYMAGCKRFDSALKGYGGCPMAKDDLTGNIATEDVIYYLEEKKEVLQLDHVYLSKAIAFTGQIFM</sequence>
<dbReference type="SUPFAM" id="SSF51569">
    <property type="entry name" value="Aldolase"/>
    <property type="match status" value="1"/>
</dbReference>
<dbReference type="PANTHER" id="PTHR42738:SF7">
    <property type="entry name" value="HYDROXYMETHYLGLUTARYL-COA LYASE"/>
    <property type="match status" value="1"/>
</dbReference>
<keyword evidence="2" id="KW-0479">Metal-binding</keyword>
<dbReference type="CDD" id="cd07938">
    <property type="entry name" value="DRE_TIM_HMGL"/>
    <property type="match status" value="1"/>
</dbReference>
<dbReference type="Gene3D" id="3.20.20.70">
    <property type="entry name" value="Aldolase class I"/>
    <property type="match status" value="1"/>
</dbReference>
<dbReference type="PROSITE" id="PS50991">
    <property type="entry name" value="PYR_CT"/>
    <property type="match status" value="1"/>
</dbReference>
<dbReference type="Pfam" id="PF00682">
    <property type="entry name" value="HMGL-like"/>
    <property type="match status" value="1"/>
</dbReference>
<accession>A0ABS9ZZY5</accession>
<keyword evidence="3 5" id="KW-0456">Lyase</keyword>
<evidence type="ECO:0000313" key="6">
    <source>
        <dbReference type="Proteomes" id="UP001165460"/>
    </source>
</evidence>
<protein>
    <submittedName>
        <fullName evidence="5">Hydroxymethylglutaryl-CoA lyase</fullName>
    </submittedName>
</protein>
<dbReference type="InterPro" id="IPR013785">
    <property type="entry name" value="Aldolase_TIM"/>
</dbReference>
<dbReference type="InterPro" id="IPR043594">
    <property type="entry name" value="HMGL"/>
</dbReference>
<feature type="domain" description="Pyruvate carboxyltransferase" evidence="4">
    <location>
        <begin position="11"/>
        <end position="274"/>
    </location>
</feature>
<keyword evidence="6" id="KW-1185">Reference proteome</keyword>
<evidence type="ECO:0000256" key="3">
    <source>
        <dbReference type="ARBA" id="ARBA00023239"/>
    </source>
</evidence>
<dbReference type="GO" id="GO:0016829">
    <property type="term" value="F:lyase activity"/>
    <property type="evidence" value="ECO:0007669"/>
    <property type="project" value="UniProtKB-KW"/>
</dbReference>
<evidence type="ECO:0000256" key="2">
    <source>
        <dbReference type="ARBA" id="ARBA00022723"/>
    </source>
</evidence>
<gene>
    <name evidence="5" type="ORF">MMF97_14260</name>
</gene>
<comment type="similarity">
    <text evidence="1">Belongs to the HMG-CoA lyase family.</text>
</comment>
<dbReference type="InterPro" id="IPR000891">
    <property type="entry name" value="PYR_CT"/>
</dbReference>
<evidence type="ECO:0000256" key="1">
    <source>
        <dbReference type="ARBA" id="ARBA00009405"/>
    </source>
</evidence>